<gene>
    <name evidence="2" type="ORF">Bcop_1294</name>
</gene>
<dbReference type="Gene3D" id="2.40.50.140">
    <property type="entry name" value="Nucleic acid-binding proteins"/>
    <property type="match status" value="1"/>
</dbReference>
<evidence type="ECO:0000313" key="2">
    <source>
        <dbReference type="EMBL" id="EGJ71493.1"/>
    </source>
</evidence>
<name>F3ZNF3_9BACE</name>
<feature type="domain" description="CSD" evidence="1">
    <location>
        <begin position="82"/>
        <end position="143"/>
    </location>
</feature>
<protein>
    <submittedName>
        <fullName evidence="2">Cold-shock protein DNA-binding</fullName>
    </submittedName>
</protein>
<dbReference type="InterPro" id="IPR012340">
    <property type="entry name" value="NA-bd_OB-fold"/>
</dbReference>
<dbReference type="InterPro" id="IPR011129">
    <property type="entry name" value="CSD"/>
</dbReference>
<dbReference type="InterPro" id="IPR002059">
    <property type="entry name" value="CSP_DNA-bd"/>
</dbReference>
<reference evidence="2 3" key="1">
    <citation type="journal article" date="2011" name="Stand. Genomic Sci.">
        <title>Non-contiguous finished genome sequence of Bacteroides coprosuis type strain (PC139).</title>
        <authorList>
            <person name="Land M."/>
            <person name="Held B."/>
            <person name="Gronow S."/>
            <person name="Abt B."/>
            <person name="Lucas S."/>
            <person name="Del Rio T.G."/>
            <person name="Nolan M."/>
            <person name="Tice H."/>
            <person name="Cheng J.F."/>
            <person name="Pitluck S."/>
            <person name="Liolios K."/>
            <person name="Pagani I."/>
            <person name="Ivanova N."/>
            <person name="Mavromatis K."/>
            <person name="Mikhailova N."/>
            <person name="Pati A."/>
            <person name="Tapia R."/>
            <person name="Han C."/>
            <person name="Goodwin L."/>
            <person name="Chen A."/>
            <person name="Palaniappan K."/>
            <person name="Hauser L."/>
            <person name="Brambilla E.M."/>
            <person name="Rohde M."/>
            <person name="Goker M."/>
            <person name="Detter J.C."/>
            <person name="Woyke T."/>
            <person name="Bristow J."/>
            <person name="Eisen J.A."/>
            <person name="Markowitz V."/>
            <person name="Hugenholtz P."/>
            <person name="Kyrpides N.C."/>
            <person name="Klenk H.P."/>
            <person name="Lapidus A."/>
        </authorList>
    </citation>
    <scope>NUCLEOTIDE SEQUENCE</scope>
    <source>
        <strain evidence="2 3">DSM 18011</strain>
    </source>
</reference>
<dbReference type="eggNOG" id="COG1278">
    <property type="taxonomic scope" value="Bacteria"/>
</dbReference>
<dbReference type="PROSITE" id="PS51857">
    <property type="entry name" value="CSD_2"/>
    <property type="match status" value="1"/>
</dbReference>
<keyword evidence="3" id="KW-1185">Reference proteome</keyword>
<dbReference type="SMART" id="SM00357">
    <property type="entry name" value="CSP"/>
    <property type="match status" value="1"/>
</dbReference>
<keyword evidence="2" id="KW-0238">DNA-binding</keyword>
<dbReference type="HOGENOM" id="CLU_128058_0_0_10"/>
<dbReference type="EMBL" id="CM001167">
    <property type="protein sequence ID" value="EGJ71493.1"/>
    <property type="molecule type" value="Genomic_DNA"/>
</dbReference>
<evidence type="ECO:0000259" key="1">
    <source>
        <dbReference type="PROSITE" id="PS51857"/>
    </source>
</evidence>
<sequence>MAVTFRKKEVRKRQIEKRREKELRREAKRNETPDTFEEMIAYVDPNGVITDTPPNPEDYREVKLEEIEVSIPTDLEIASESELDGHVKFYNEDRGFGFIKDKESVEQYFFHISNAPEDIERNDHVTFRLEDSPRGLNAVEVEYA</sequence>
<accession>F3ZNF3</accession>
<dbReference type="STRING" id="679937.Bcop_1294"/>
<evidence type="ECO:0000313" key="3">
    <source>
        <dbReference type="Proteomes" id="UP000018439"/>
    </source>
</evidence>
<dbReference type="OrthoDB" id="1493235at2"/>
<dbReference type="Pfam" id="PF00313">
    <property type="entry name" value="CSD"/>
    <property type="match status" value="1"/>
</dbReference>
<dbReference type="Proteomes" id="UP000018439">
    <property type="component" value="Chromosome"/>
</dbReference>
<dbReference type="SUPFAM" id="SSF50249">
    <property type="entry name" value="Nucleic acid-binding proteins"/>
    <property type="match status" value="1"/>
</dbReference>
<organism evidence="2 3">
    <name type="scientific">Bacteroides coprosuis DSM 18011</name>
    <dbReference type="NCBI Taxonomy" id="679937"/>
    <lineage>
        <taxon>Bacteria</taxon>
        <taxon>Pseudomonadati</taxon>
        <taxon>Bacteroidota</taxon>
        <taxon>Bacteroidia</taxon>
        <taxon>Bacteroidales</taxon>
        <taxon>Bacteroidaceae</taxon>
        <taxon>Bacteroides</taxon>
    </lineage>
</organism>
<proteinExistence type="predicted"/>
<dbReference type="GO" id="GO:0005829">
    <property type="term" value="C:cytosol"/>
    <property type="evidence" value="ECO:0007669"/>
    <property type="project" value="UniProtKB-ARBA"/>
</dbReference>
<dbReference type="AlphaFoldDB" id="F3ZNF3"/>
<dbReference type="CDD" id="cd04458">
    <property type="entry name" value="CSP_CDS"/>
    <property type="match status" value="1"/>
</dbReference>
<dbReference type="GO" id="GO:0003677">
    <property type="term" value="F:DNA binding"/>
    <property type="evidence" value="ECO:0007669"/>
    <property type="project" value="UniProtKB-KW"/>
</dbReference>